<evidence type="ECO:0000313" key="4">
    <source>
        <dbReference type="Proteomes" id="UP000253940"/>
    </source>
</evidence>
<feature type="domain" description="ER-bound oxygenase mpaB/mpaB'/Rubber oxygenase catalytic" evidence="2">
    <location>
        <begin position="35"/>
        <end position="270"/>
    </location>
</feature>
<dbReference type="EMBL" id="CP031222">
    <property type="protein sequence ID" value="AXI02980.1"/>
    <property type="molecule type" value="Genomic_DNA"/>
</dbReference>
<keyword evidence="4" id="KW-1185">Reference proteome</keyword>
<gene>
    <name evidence="3" type="ORF">HYN46_09090</name>
</gene>
<dbReference type="Pfam" id="PF09995">
    <property type="entry name" value="MPAB_Lcp_cat"/>
    <property type="match status" value="1"/>
</dbReference>
<dbReference type="PANTHER" id="PTHR36151">
    <property type="entry name" value="BLR2777 PROTEIN"/>
    <property type="match status" value="1"/>
</dbReference>
<dbReference type="PANTHER" id="PTHR36151:SF3">
    <property type="entry name" value="ER-BOUND OXYGENASE MPAB_MPAB'_RUBBER OXYGENASE CATALYTIC DOMAIN-CONTAINING PROTEIN"/>
    <property type="match status" value="1"/>
</dbReference>
<dbReference type="AlphaFoldDB" id="A0A345P6S1"/>
<feature type="compositionally biased region" description="Polar residues" evidence="1">
    <location>
        <begin position="1"/>
        <end position="22"/>
    </location>
</feature>
<feature type="region of interest" description="Disordered" evidence="1">
    <location>
        <begin position="1"/>
        <end position="23"/>
    </location>
</feature>
<evidence type="ECO:0000313" key="3">
    <source>
        <dbReference type="EMBL" id="AXI02980.1"/>
    </source>
</evidence>
<evidence type="ECO:0000256" key="1">
    <source>
        <dbReference type="SAM" id="MobiDB-lite"/>
    </source>
</evidence>
<dbReference type="OrthoDB" id="108890at2"/>
<evidence type="ECO:0000259" key="2">
    <source>
        <dbReference type="Pfam" id="PF09995"/>
    </source>
</evidence>
<reference evidence="3 4" key="1">
    <citation type="submission" date="2018-07" db="EMBL/GenBank/DDBJ databases">
        <title>Genome sequencing of Moraxellaceae gen. HYN0046.</title>
        <authorList>
            <person name="Kim M."/>
            <person name="Yi H."/>
        </authorList>
    </citation>
    <scope>NUCLEOTIDE SEQUENCE [LARGE SCALE GENOMIC DNA]</scope>
    <source>
        <strain evidence="3 4">HYN0046</strain>
    </source>
</reference>
<dbReference type="Proteomes" id="UP000253940">
    <property type="component" value="Chromosome"/>
</dbReference>
<dbReference type="InterPro" id="IPR018713">
    <property type="entry name" value="MPAB/Lcp_cat_dom"/>
</dbReference>
<protein>
    <submittedName>
        <fullName evidence="3">DUF2236 domain-containing protein</fullName>
    </submittedName>
</protein>
<name>A0A345P6S1_9GAMM</name>
<organism evidence="3 4">
    <name type="scientific">Aquirhabdus parva</name>
    <dbReference type="NCBI Taxonomy" id="2283318"/>
    <lineage>
        <taxon>Bacteria</taxon>
        <taxon>Pseudomonadati</taxon>
        <taxon>Pseudomonadota</taxon>
        <taxon>Gammaproteobacteria</taxon>
        <taxon>Moraxellales</taxon>
        <taxon>Moraxellaceae</taxon>
        <taxon>Aquirhabdus</taxon>
    </lineage>
</organism>
<dbReference type="RefSeq" id="WP_114899090.1">
    <property type="nucleotide sequence ID" value="NZ_CP031222.1"/>
</dbReference>
<accession>A0A345P6S1</accession>
<proteinExistence type="predicted"/>
<dbReference type="GO" id="GO:0016491">
    <property type="term" value="F:oxidoreductase activity"/>
    <property type="evidence" value="ECO:0007669"/>
    <property type="project" value="InterPro"/>
</dbReference>
<dbReference type="KEGG" id="mbah:HYN46_09090"/>
<sequence>MTASVPITTPQPAAGTPASTQPEDYGFFGPDSITWRVWSYPTSLTIGFQRAVVIEELDPFLLAAVHTTQKILTRSRNRYDNTLRYFAIVAFGDSRTAVKAADVLVRIHARAVGVEPVSGLHYDANNPASQLWIHLTAWHSILYAYEVYGPGKLSEEDESRYWAECAIGAELQTCDPATVPRTREGVRQYFEQMRPRLAASEATQHVMGHLMNAEIMFPPLPRFLFLGAWFVAKMIQLATLATMPSWQRNLANLRLSSFGSMVVRGVGRLVFRSIALLTSKKFQLMLLGWISPATAPIVRHVLLNTPVQNPVVQTPADAFKRYETPMPAEQYQGLKMSTEKANTIVYPQSEAIPLSEVKLKQA</sequence>